<organism evidence="3 4">
    <name type="scientific">Peredibacter starrii</name>
    <dbReference type="NCBI Taxonomy" id="28202"/>
    <lineage>
        <taxon>Bacteria</taxon>
        <taxon>Pseudomonadati</taxon>
        <taxon>Bdellovibrionota</taxon>
        <taxon>Bacteriovoracia</taxon>
        <taxon>Bacteriovoracales</taxon>
        <taxon>Bacteriovoracaceae</taxon>
        <taxon>Peredibacter</taxon>
    </lineage>
</organism>
<dbReference type="InterPro" id="IPR002347">
    <property type="entry name" value="SDR_fam"/>
</dbReference>
<proteinExistence type="inferred from homology"/>
<dbReference type="Gene3D" id="3.40.50.720">
    <property type="entry name" value="NAD(P)-binding Rossmann-like Domain"/>
    <property type="match status" value="1"/>
</dbReference>
<evidence type="ECO:0000313" key="3">
    <source>
        <dbReference type="EMBL" id="WPU64099.1"/>
    </source>
</evidence>
<dbReference type="PANTHER" id="PTHR42901">
    <property type="entry name" value="ALCOHOL DEHYDROGENASE"/>
    <property type="match status" value="1"/>
</dbReference>
<evidence type="ECO:0000256" key="2">
    <source>
        <dbReference type="ARBA" id="ARBA00023002"/>
    </source>
</evidence>
<keyword evidence="2" id="KW-0560">Oxidoreductase</keyword>
<dbReference type="KEGG" id="psti:SOO65_15505"/>
<dbReference type="CDD" id="cd05233">
    <property type="entry name" value="SDR_c"/>
    <property type="match status" value="1"/>
</dbReference>
<sequence>MSELNPRQFAVITGISSKLGMEMARQFASHGYDLLITSPSDGIANAEDDLRTYGTQVIGLEVKLETYRGTEKLYETIKSFNRPVDVLVMTCIDGVSGEFNETALKREIHLINHNIVSVIHLTKLMLRDMMGEGQGKILLASAFPAANSSPLETIYGASMAFLTSFVDSIQHLARTNGVTVTTMIPVIGEENQFENDVVAHAREGYEALVSGRSKVFEASLKNKLQNWANQIIPDKIKTEFQRRVNEANSRQ</sequence>
<reference evidence="3 4" key="1">
    <citation type="submission" date="2023-11" db="EMBL/GenBank/DDBJ databases">
        <title>Peredibacter starrii A3.12.</title>
        <authorList>
            <person name="Mitchell R.J."/>
        </authorList>
    </citation>
    <scope>NUCLEOTIDE SEQUENCE [LARGE SCALE GENOMIC DNA]</scope>
    <source>
        <strain evidence="3 4">A3.12</strain>
    </source>
</reference>
<dbReference type="Proteomes" id="UP001324634">
    <property type="component" value="Chromosome"/>
</dbReference>
<evidence type="ECO:0000313" key="4">
    <source>
        <dbReference type="Proteomes" id="UP001324634"/>
    </source>
</evidence>
<comment type="similarity">
    <text evidence="1">Belongs to the short-chain dehydrogenases/reductases (SDR) family.</text>
</comment>
<dbReference type="Pfam" id="PF00106">
    <property type="entry name" value="adh_short"/>
    <property type="match status" value="1"/>
</dbReference>
<keyword evidence="4" id="KW-1185">Reference proteome</keyword>
<protein>
    <submittedName>
        <fullName evidence="3">SDR family NAD(P)-dependent oxidoreductase</fullName>
    </submittedName>
</protein>
<dbReference type="InterPro" id="IPR036291">
    <property type="entry name" value="NAD(P)-bd_dom_sf"/>
</dbReference>
<dbReference type="GO" id="GO:0016491">
    <property type="term" value="F:oxidoreductase activity"/>
    <property type="evidence" value="ECO:0007669"/>
    <property type="project" value="UniProtKB-KW"/>
</dbReference>
<evidence type="ECO:0000256" key="1">
    <source>
        <dbReference type="ARBA" id="ARBA00006484"/>
    </source>
</evidence>
<dbReference type="PANTHER" id="PTHR42901:SF1">
    <property type="entry name" value="ALCOHOL DEHYDROGENASE"/>
    <property type="match status" value="1"/>
</dbReference>
<accession>A0AAX4HLG1</accession>
<dbReference type="EMBL" id="CP139487">
    <property type="protein sequence ID" value="WPU64099.1"/>
    <property type="molecule type" value="Genomic_DNA"/>
</dbReference>
<gene>
    <name evidence="3" type="ORF">SOO65_15505</name>
</gene>
<dbReference type="RefSeq" id="WP_321392212.1">
    <property type="nucleotide sequence ID" value="NZ_CP139487.1"/>
</dbReference>
<dbReference type="SUPFAM" id="SSF51735">
    <property type="entry name" value="NAD(P)-binding Rossmann-fold domains"/>
    <property type="match status" value="1"/>
</dbReference>
<name>A0AAX4HLG1_9BACT</name>
<dbReference type="AlphaFoldDB" id="A0AAX4HLG1"/>